<dbReference type="HOGENOM" id="CLU_1371619_0_0_6"/>
<evidence type="ECO:0000313" key="2">
    <source>
        <dbReference type="Proteomes" id="UP000009080"/>
    </source>
</evidence>
<sequence length="199" mass="22126">MDHNNPIVYDAFGQAYELIIGHNQPSNHSLVACVIRNHELALQFIAGLGLADHQWRRLLNGLETSNPHQSVLARAASLFSHGLIRFFKLPNLIDATPIPVDQGKALVFSAQGTQARSMSGAENIAIKKRTDAEKYVGVLRQEQLEQALRDTGLDISHPQNTTLRDPTQTQEMLVKALLSGEASVWRIDHRPHHRALNPV</sequence>
<keyword evidence="2" id="KW-1185">Reference proteome</keyword>
<dbReference type="EMBL" id="CP001614">
    <property type="protein sequence ID" value="ACR10779.1"/>
    <property type="molecule type" value="Genomic_DNA"/>
</dbReference>
<dbReference type="STRING" id="377629.TERTU_4698"/>
<name>C5BKI0_TERTT</name>
<proteinExistence type="predicted"/>
<dbReference type="Proteomes" id="UP000009080">
    <property type="component" value="Chromosome"/>
</dbReference>
<accession>C5BKI0</accession>
<dbReference type="AlphaFoldDB" id="C5BKI0"/>
<dbReference type="RefSeq" id="WP_015816891.1">
    <property type="nucleotide sequence ID" value="NC_012997.1"/>
</dbReference>
<reference evidence="1 2" key="1">
    <citation type="journal article" date="2009" name="PLoS ONE">
        <title>The complete genome of Teredinibacter turnerae T7901: an intracellular endosymbiont of marine wood-boring bivalves (shipworms).</title>
        <authorList>
            <person name="Yang J.C."/>
            <person name="Madupu R."/>
            <person name="Durkin A.S."/>
            <person name="Ekborg N.A."/>
            <person name="Pedamallu C.S."/>
            <person name="Hostetler J.B."/>
            <person name="Radune D."/>
            <person name="Toms B.S."/>
            <person name="Henrissat B."/>
            <person name="Coutinho P.M."/>
            <person name="Schwarz S."/>
            <person name="Field L."/>
            <person name="Trindade-Silva A.E."/>
            <person name="Soares C.A.G."/>
            <person name="Elshahawi S."/>
            <person name="Hanora A."/>
            <person name="Schmidt E.W."/>
            <person name="Haygood M.G."/>
            <person name="Posfai J."/>
            <person name="Benner J."/>
            <person name="Madinger C."/>
            <person name="Nove J."/>
            <person name="Anton B."/>
            <person name="Chaudhary K."/>
            <person name="Foster J."/>
            <person name="Holman A."/>
            <person name="Kumar S."/>
            <person name="Lessard P.A."/>
            <person name="Luyten Y.A."/>
            <person name="Slatko B."/>
            <person name="Wood N."/>
            <person name="Wu B."/>
            <person name="Teplitski M."/>
            <person name="Mougous J.D."/>
            <person name="Ward N."/>
            <person name="Eisen J.A."/>
            <person name="Badger J.H."/>
            <person name="Distel D.L."/>
        </authorList>
    </citation>
    <scope>NUCLEOTIDE SEQUENCE [LARGE SCALE GENOMIC DNA]</scope>
    <source>
        <strain evidence="2">ATCC 39867 / T7901</strain>
    </source>
</reference>
<protein>
    <submittedName>
        <fullName evidence="1">Uncharacterized protein</fullName>
    </submittedName>
</protein>
<gene>
    <name evidence="1" type="ordered locus">TERTU_4698</name>
</gene>
<dbReference type="KEGG" id="ttu:TERTU_4698"/>
<evidence type="ECO:0000313" key="1">
    <source>
        <dbReference type="EMBL" id="ACR10779.1"/>
    </source>
</evidence>
<organism evidence="1 2">
    <name type="scientific">Teredinibacter turnerae (strain ATCC 39867 / T7901)</name>
    <dbReference type="NCBI Taxonomy" id="377629"/>
    <lineage>
        <taxon>Bacteria</taxon>
        <taxon>Pseudomonadati</taxon>
        <taxon>Pseudomonadota</taxon>
        <taxon>Gammaproteobacteria</taxon>
        <taxon>Cellvibrionales</taxon>
        <taxon>Cellvibrionaceae</taxon>
        <taxon>Teredinibacter</taxon>
    </lineage>
</organism>